<dbReference type="InterPro" id="IPR050194">
    <property type="entry name" value="Glycosyltransferase_grp1"/>
</dbReference>
<evidence type="ECO:0000259" key="2">
    <source>
        <dbReference type="Pfam" id="PF13439"/>
    </source>
</evidence>
<dbReference type="CDD" id="cd03811">
    <property type="entry name" value="GT4_GT28_WabH-like"/>
    <property type="match status" value="1"/>
</dbReference>
<dbReference type="EMBL" id="CP089051">
    <property type="protein sequence ID" value="UYF71635.1"/>
    <property type="molecule type" value="Genomic_DNA"/>
</dbReference>
<proteinExistence type="predicted"/>
<dbReference type="Pfam" id="PF00534">
    <property type="entry name" value="Glycos_transf_1"/>
    <property type="match status" value="1"/>
</dbReference>
<accession>A0AA46NEA8</accession>
<protein>
    <submittedName>
        <fullName evidence="3">Glycosyltransferase</fullName>
    </submittedName>
</protein>
<dbReference type="SUPFAM" id="SSF53756">
    <property type="entry name" value="UDP-Glycosyltransferase/glycogen phosphorylase"/>
    <property type="match status" value="1"/>
</dbReference>
<evidence type="ECO:0000259" key="1">
    <source>
        <dbReference type="Pfam" id="PF00534"/>
    </source>
</evidence>
<name>A0AA46NEA8_9GAMM</name>
<dbReference type="Gene3D" id="3.40.50.2000">
    <property type="entry name" value="Glycogen Phosphorylase B"/>
    <property type="match status" value="2"/>
</dbReference>
<feature type="domain" description="Glycosyl transferase family 1" evidence="1">
    <location>
        <begin position="180"/>
        <end position="330"/>
    </location>
</feature>
<organism evidence="3 4">
    <name type="scientific">Acinetobacter ursingii</name>
    <dbReference type="NCBI Taxonomy" id="108980"/>
    <lineage>
        <taxon>Bacteria</taxon>
        <taxon>Pseudomonadati</taxon>
        <taxon>Pseudomonadota</taxon>
        <taxon>Gammaproteobacteria</taxon>
        <taxon>Moraxellales</taxon>
        <taxon>Moraxellaceae</taxon>
        <taxon>Acinetobacter</taxon>
    </lineage>
</organism>
<dbReference type="AlphaFoldDB" id="A0AA46NEA8"/>
<dbReference type="GO" id="GO:0016757">
    <property type="term" value="F:glycosyltransferase activity"/>
    <property type="evidence" value="ECO:0007669"/>
    <property type="project" value="InterPro"/>
</dbReference>
<evidence type="ECO:0000313" key="3">
    <source>
        <dbReference type="EMBL" id="UYF71635.1"/>
    </source>
</evidence>
<feature type="domain" description="Glycosyltransferase subfamily 4-like N-terminal" evidence="2">
    <location>
        <begin position="14"/>
        <end position="171"/>
    </location>
</feature>
<sequence length="363" mass="41443">MAFKIIFVVPDLKVGGVTSIVKNISEGIANYGYEVTVITLFNKKDLDLDKNVKIISLNVNYNLISWLFGLYNYLKIIKDIKPNVVHSHTMYSHFLTCIGAYFFKAYKLICSEHGTYMGELKFYKRMNLFRLLNTQADLITNVSQASCNSYVEKGIVPETKIRTVYNGINLNHYQFCEVDRISYRKSLNIMPKEKVIGFVGRLSKEKNLDNLIKSATLLEGSFKLLIIGTGDEEDRLKKEVDKLKMAEKILFLGEVKDPRPYYSVFDVLVLSSNTEGLPTVILEAIATKCIVVSTDCGGVREIFLKGYPYLAKVNNSYDLLKKIQAILLLDQSVTEILKDECYCEMVKKFSQDEMVNTWMTIYA</sequence>
<dbReference type="Proteomes" id="UP001164064">
    <property type="component" value="Chromosome"/>
</dbReference>
<dbReference type="PANTHER" id="PTHR45947">
    <property type="entry name" value="SULFOQUINOVOSYL TRANSFERASE SQD2"/>
    <property type="match status" value="1"/>
</dbReference>
<dbReference type="Pfam" id="PF13439">
    <property type="entry name" value="Glyco_transf_4"/>
    <property type="match status" value="1"/>
</dbReference>
<dbReference type="RefSeq" id="WP_262440948.1">
    <property type="nucleotide sequence ID" value="NZ_CP089051.1"/>
</dbReference>
<reference evidence="3" key="1">
    <citation type="journal article" date="2022" name="J Glob Antimicrob Resist">
        <title>Comparative analysis of IMP-4- and OXA-58-containing plasmids of three carbapenemase-producing Acinetobacter ursingii strains in the Netherlands.</title>
        <authorList>
            <person name="Hendrickx A.P.A."/>
            <person name="Schade R.P."/>
            <person name="Landman F."/>
            <person name="Bosch T."/>
            <person name="Schouls L.M."/>
            <person name="van Dijk K."/>
        </authorList>
    </citation>
    <scope>NUCLEOTIDE SEQUENCE</scope>
    <source>
        <strain evidence="3">RIVM_C010559</strain>
    </source>
</reference>
<evidence type="ECO:0000313" key="4">
    <source>
        <dbReference type="Proteomes" id="UP001164064"/>
    </source>
</evidence>
<dbReference type="PANTHER" id="PTHR45947:SF3">
    <property type="entry name" value="SULFOQUINOVOSYL TRANSFERASE SQD2"/>
    <property type="match status" value="1"/>
</dbReference>
<dbReference type="InterPro" id="IPR028098">
    <property type="entry name" value="Glyco_trans_4-like_N"/>
</dbReference>
<gene>
    <name evidence="3" type="ORF">LSO60_15660</name>
</gene>
<dbReference type="InterPro" id="IPR001296">
    <property type="entry name" value="Glyco_trans_1"/>
</dbReference>